<accession>A0A975R176</accession>
<feature type="compositionally biased region" description="Pro residues" evidence="1">
    <location>
        <begin position="517"/>
        <end position="526"/>
    </location>
</feature>
<evidence type="ECO:0000259" key="3">
    <source>
        <dbReference type="Pfam" id="PF03703"/>
    </source>
</evidence>
<proteinExistence type="predicted"/>
<feature type="domain" description="YdbS-like PH" evidence="3">
    <location>
        <begin position="81"/>
        <end position="160"/>
    </location>
</feature>
<feature type="compositionally biased region" description="Low complexity" evidence="1">
    <location>
        <begin position="499"/>
        <end position="516"/>
    </location>
</feature>
<keyword evidence="2" id="KW-0472">Membrane</keyword>
<feature type="region of interest" description="Disordered" evidence="1">
    <location>
        <begin position="167"/>
        <end position="211"/>
    </location>
</feature>
<keyword evidence="2" id="KW-0812">Transmembrane</keyword>
<feature type="domain" description="YdbS-like PH" evidence="3">
    <location>
        <begin position="279"/>
        <end position="336"/>
    </location>
</feature>
<feature type="domain" description="YdbS-like PH" evidence="3">
    <location>
        <begin position="405"/>
        <end position="481"/>
    </location>
</feature>
<keyword evidence="5" id="KW-1185">Reference proteome</keyword>
<dbReference type="InterPro" id="IPR014529">
    <property type="entry name" value="UCP026631"/>
</dbReference>
<keyword evidence="2" id="KW-1133">Transmembrane helix</keyword>
<dbReference type="PANTHER" id="PTHR34473:SF2">
    <property type="entry name" value="UPF0699 TRANSMEMBRANE PROTEIN YDBT"/>
    <property type="match status" value="1"/>
</dbReference>
<evidence type="ECO:0000256" key="2">
    <source>
        <dbReference type="SAM" id="Phobius"/>
    </source>
</evidence>
<dbReference type="InterPro" id="IPR005182">
    <property type="entry name" value="YdbS-like_PH"/>
</dbReference>
<feature type="compositionally biased region" description="Low complexity" evidence="1">
    <location>
        <begin position="167"/>
        <end position="202"/>
    </location>
</feature>
<dbReference type="RefSeq" id="WP_210227010.1">
    <property type="nucleotide sequence ID" value="NZ_CP076022.1"/>
</dbReference>
<evidence type="ECO:0000256" key="1">
    <source>
        <dbReference type="SAM" id="MobiDB-lite"/>
    </source>
</evidence>
<dbReference type="KEGG" id="ajg:KKR91_00470"/>
<evidence type="ECO:0000313" key="4">
    <source>
        <dbReference type="EMBL" id="QWC10174.1"/>
    </source>
</evidence>
<feature type="region of interest" description="Disordered" evidence="1">
    <location>
        <begin position="484"/>
        <end position="546"/>
    </location>
</feature>
<dbReference type="PANTHER" id="PTHR34473">
    <property type="entry name" value="UPF0699 TRANSMEMBRANE PROTEIN YDBS"/>
    <property type="match status" value="1"/>
</dbReference>
<feature type="transmembrane region" description="Helical" evidence="2">
    <location>
        <begin position="223"/>
        <end position="246"/>
    </location>
</feature>
<name>A0A975R176_9MICC</name>
<feature type="transmembrane region" description="Helical" evidence="2">
    <location>
        <begin position="253"/>
        <end position="271"/>
    </location>
</feature>
<reference evidence="4 5" key="1">
    <citation type="submission" date="2021-05" db="EMBL/GenBank/DDBJ databases">
        <title>Novel species in genus Arthrobacter.</title>
        <authorList>
            <person name="Zhang G."/>
        </authorList>
    </citation>
    <scope>NUCLEOTIDE SEQUENCE [LARGE SCALE GENOMIC DNA]</scope>
    <source>
        <strain evidence="5">zg-ZUI227</strain>
    </source>
</reference>
<evidence type="ECO:0000313" key="5">
    <source>
        <dbReference type="Proteomes" id="UP000676885"/>
    </source>
</evidence>
<feature type="transmembrane region" description="Helical" evidence="2">
    <location>
        <begin position="58"/>
        <end position="83"/>
    </location>
</feature>
<organism evidence="4 5">
    <name type="scientific">Arthrobacter jiangjiafuii</name>
    <dbReference type="NCBI Taxonomy" id="2817475"/>
    <lineage>
        <taxon>Bacteria</taxon>
        <taxon>Bacillati</taxon>
        <taxon>Actinomycetota</taxon>
        <taxon>Actinomycetes</taxon>
        <taxon>Micrococcales</taxon>
        <taxon>Micrococcaceae</taxon>
        <taxon>Arthrobacter</taxon>
    </lineage>
</organism>
<dbReference type="Pfam" id="PF03703">
    <property type="entry name" value="bPH_2"/>
    <property type="match status" value="3"/>
</dbReference>
<feature type="compositionally biased region" description="Basic and acidic residues" evidence="1">
    <location>
        <begin position="537"/>
        <end position="546"/>
    </location>
</feature>
<sequence>MSTPNSGDWARVHPVSPLVRGWIALAAITYVVGRNWVEEVIGPRDDDRGPSSGADGTTLLIAVAVLIAVLLVIGFSFFLSWWFTRYQVTEHHVRVHSGVVFRQQRQARLDRVQAIDIVQPLLARLFGLAELRFEVADAGESAVRLAFLKLDDAHRLRATILERASGAAPAVPGPADATADGQPGDSGDSAGRAGTASGAAGNRGPGFTEAPETPVLELSAGRVIAATLLSGTTLFLLAGIAGVLILTAATGEAVSLAVLLPVLFGTAGGYWNEFSTAFNFRASVSRDGIRVRYGLLDTRAQTVPPGRVQAVSVTQPPLWRLTGWYRVSVNVAGYGATATSEGQARTKLLPAGTLPEVFAVLALVLPEPGTDRPQEIFTAGITGRDDAGGFTTTPRRARAIAPLAWRRNGFALTDTALLIRSGALWRVLSVVPHERTQSMALVQGPLRRRFDTADLVLHSTPGPVAPRVRKIDAPAARALFEEQAARAREARRRDRTGRWAHPGGSSAAPDGAAAPLAPAPGTPPAAPTLLTPPTDQVSKEFPHEQR</sequence>
<dbReference type="PIRSF" id="PIRSF026631">
    <property type="entry name" value="UCP026631"/>
    <property type="match status" value="1"/>
</dbReference>
<dbReference type="AlphaFoldDB" id="A0A975R176"/>
<dbReference type="EMBL" id="CP076022">
    <property type="protein sequence ID" value="QWC10174.1"/>
    <property type="molecule type" value="Genomic_DNA"/>
</dbReference>
<protein>
    <submittedName>
        <fullName evidence="4">PH domain-containing protein</fullName>
    </submittedName>
</protein>
<gene>
    <name evidence="4" type="ORF">KKR91_00470</name>
</gene>
<dbReference type="Proteomes" id="UP000676885">
    <property type="component" value="Chromosome"/>
</dbReference>